<feature type="domain" description="PPIase FKBP-type" evidence="8">
    <location>
        <begin position="206"/>
        <end position="285"/>
    </location>
</feature>
<evidence type="ECO:0000259" key="8">
    <source>
        <dbReference type="PROSITE" id="PS50059"/>
    </source>
</evidence>
<keyword evidence="7" id="KW-0732">Signal</keyword>
<evidence type="ECO:0000256" key="1">
    <source>
        <dbReference type="ARBA" id="ARBA00000971"/>
    </source>
</evidence>
<name>A0ABX0UHB5_9BACT</name>
<proteinExistence type="inferred from homology"/>
<dbReference type="RefSeq" id="WP_167266475.1">
    <property type="nucleotide sequence ID" value="NZ_JAASQJ010000001.1"/>
</dbReference>
<sequence length="285" mass="31240">MKRINLVFCFLLAMVVGLSGCMDSDGNQDEQKITENEAAIQAYIKTDSLGSSVVKDSSGLYYIIRKSNPTGERVKKGDGATVKFTGYLLNGAKVLSVPGDSAFTFPAQGYSTGFAGLERGIFLMRTGEKASFLLPYFLAFGNVERVNIPAYSPIRLEVEFLKTRTEIQQIDEFLLMKKFKVSERTSDNLVIIRTNVVTTGDLIGTGKSVNVKYVGKFLNDKKFDEGTLNVTTGTNGVIPGFDTAIQKMRKTEKAIIIFPSPLGYKASGFGSVPPFTPLQFELEVL</sequence>
<comment type="similarity">
    <text evidence="2 6">Belongs to the FKBP-type PPIase family.</text>
</comment>
<dbReference type="InterPro" id="IPR001179">
    <property type="entry name" value="PPIase_FKBP_dom"/>
</dbReference>
<dbReference type="InterPro" id="IPR046357">
    <property type="entry name" value="PPIase_dom_sf"/>
</dbReference>
<evidence type="ECO:0000256" key="4">
    <source>
        <dbReference type="ARBA" id="ARBA00023235"/>
    </source>
</evidence>
<protein>
    <recommendedName>
        <fullName evidence="6">Peptidyl-prolyl cis-trans isomerase</fullName>
        <ecNumber evidence="6">5.2.1.8</ecNumber>
    </recommendedName>
</protein>
<dbReference type="SUPFAM" id="SSF54534">
    <property type="entry name" value="FKBP-like"/>
    <property type="match status" value="2"/>
</dbReference>
<evidence type="ECO:0000256" key="7">
    <source>
        <dbReference type="SAM" id="SignalP"/>
    </source>
</evidence>
<gene>
    <name evidence="9" type="ORF">FHS68_000256</name>
</gene>
<dbReference type="Proteomes" id="UP001179181">
    <property type="component" value="Unassembled WGS sequence"/>
</dbReference>
<dbReference type="Pfam" id="PF00254">
    <property type="entry name" value="FKBP_C"/>
    <property type="match status" value="2"/>
</dbReference>
<feature type="domain" description="PPIase FKBP-type" evidence="8">
    <location>
        <begin position="77"/>
        <end position="164"/>
    </location>
</feature>
<evidence type="ECO:0000313" key="9">
    <source>
        <dbReference type="EMBL" id="NIJ51100.1"/>
    </source>
</evidence>
<dbReference type="EC" id="5.2.1.8" evidence="6"/>
<organism evidence="9 10">
    <name type="scientific">Dyadobacter arcticus</name>
    <dbReference type="NCBI Taxonomy" id="1078754"/>
    <lineage>
        <taxon>Bacteria</taxon>
        <taxon>Pseudomonadati</taxon>
        <taxon>Bacteroidota</taxon>
        <taxon>Cytophagia</taxon>
        <taxon>Cytophagales</taxon>
        <taxon>Spirosomataceae</taxon>
        <taxon>Dyadobacter</taxon>
    </lineage>
</organism>
<reference evidence="9 10" key="1">
    <citation type="submission" date="2020-03" db="EMBL/GenBank/DDBJ databases">
        <title>Genomic Encyclopedia of Type Strains, Phase IV (KMG-IV): sequencing the most valuable type-strain genomes for metagenomic binning, comparative biology and taxonomic classification.</title>
        <authorList>
            <person name="Goeker M."/>
        </authorList>
    </citation>
    <scope>NUCLEOTIDE SEQUENCE [LARGE SCALE GENOMIC DNA]</scope>
    <source>
        <strain evidence="9 10">DSM 102865</strain>
    </source>
</reference>
<dbReference type="GO" id="GO:0016853">
    <property type="term" value="F:isomerase activity"/>
    <property type="evidence" value="ECO:0007669"/>
    <property type="project" value="UniProtKB-KW"/>
</dbReference>
<dbReference type="PANTHER" id="PTHR43811">
    <property type="entry name" value="FKBP-TYPE PEPTIDYL-PROLYL CIS-TRANS ISOMERASE FKPA"/>
    <property type="match status" value="1"/>
</dbReference>
<evidence type="ECO:0000256" key="3">
    <source>
        <dbReference type="ARBA" id="ARBA00023110"/>
    </source>
</evidence>
<evidence type="ECO:0000256" key="6">
    <source>
        <dbReference type="RuleBase" id="RU003915"/>
    </source>
</evidence>
<comment type="catalytic activity">
    <reaction evidence="1 5 6">
        <text>[protein]-peptidylproline (omega=180) = [protein]-peptidylproline (omega=0)</text>
        <dbReference type="Rhea" id="RHEA:16237"/>
        <dbReference type="Rhea" id="RHEA-COMP:10747"/>
        <dbReference type="Rhea" id="RHEA-COMP:10748"/>
        <dbReference type="ChEBI" id="CHEBI:83833"/>
        <dbReference type="ChEBI" id="CHEBI:83834"/>
        <dbReference type="EC" id="5.2.1.8"/>
    </reaction>
</comment>
<dbReference type="EMBL" id="JAASQJ010000001">
    <property type="protein sequence ID" value="NIJ51100.1"/>
    <property type="molecule type" value="Genomic_DNA"/>
</dbReference>
<feature type="signal peptide" evidence="7">
    <location>
        <begin position="1"/>
        <end position="21"/>
    </location>
</feature>
<evidence type="ECO:0000256" key="2">
    <source>
        <dbReference type="ARBA" id="ARBA00006577"/>
    </source>
</evidence>
<comment type="caution">
    <text evidence="9">The sequence shown here is derived from an EMBL/GenBank/DDBJ whole genome shotgun (WGS) entry which is preliminary data.</text>
</comment>
<accession>A0ABX0UHB5</accession>
<evidence type="ECO:0000313" key="10">
    <source>
        <dbReference type="Proteomes" id="UP001179181"/>
    </source>
</evidence>
<dbReference type="PROSITE" id="PS50059">
    <property type="entry name" value="FKBP_PPIASE"/>
    <property type="match status" value="2"/>
</dbReference>
<dbReference type="PROSITE" id="PS51257">
    <property type="entry name" value="PROKAR_LIPOPROTEIN"/>
    <property type="match status" value="1"/>
</dbReference>
<dbReference type="PANTHER" id="PTHR43811:SF19">
    <property type="entry name" value="39 KDA FK506-BINDING NUCLEAR PROTEIN"/>
    <property type="match status" value="1"/>
</dbReference>
<keyword evidence="3 5" id="KW-0697">Rotamase</keyword>
<evidence type="ECO:0000256" key="5">
    <source>
        <dbReference type="PROSITE-ProRule" id="PRU00277"/>
    </source>
</evidence>
<keyword evidence="10" id="KW-1185">Reference proteome</keyword>
<dbReference type="Gene3D" id="3.10.50.40">
    <property type="match status" value="2"/>
</dbReference>
<feature type="chain" id="PRO_5046835918" description="Peptidyl-prolyl cis-trans isomerase" evidence="7">
    <location>
        <begin position="22"/>
        <end position="285"/>
    </location>
</feature>
<keyword evidence="4 5" id="KW-0413">Isomerase</keyword>